<evidence type="ECO:0000313" key="1">
    <source>
        <dbReference type="EMBL" id="KAK7294837.1"/>
    </source>
</evidence>
<dbReference type="Proteomes" id="UP001359559">
    <property type="component" value="Unassembled WGS sequence"/>
</dbReference>
<name>A0AAN9J9I0_CLITE</name>
<sequence>MQTSLWAYVNYRMLAHCRFLSLLNTPNNLRRRLRPESDESSPAPNTFRCFCPNRISLPFSQIFLLAFFAIGAESVWDFRVLKFLRLTPLDIDLEKRER</sequence>
<organism evidence="1 2">
    <name type="scientific">Clitoria ternatea</name>
    <name type="common">Butterfly pea</name>
    <dbReference type="NCBI Taxonomy" id="43366"/>
    <lineage>
        <taxon>Eukaryota</taxon>
        <taxon>Viridiplantae</taxon>
        <taxon>Streptophyta</taxon>
        <taxon>Embryophyta</taxon>
        <taxon>Tracheophyta</taxon>
        <taxon>Spermatophyta</taxon>
        <taxon>Magnoliopsida</taxon>
        <taxon>eudicotyledons</taxon>
        <taxon>Gunneridae</taxon>
        <taxon>Pentapetalae</taxon>
        <taxon>rosids</taxon>
        <taxon>fabids</taxon>
        <taxon>Fabales</taxon>
        <taxon>Fabaceae</taxon>
        <taxon>Papilionoideae</taxon>
        <taxon>50 kb inversion clade</taxon>
        <taxon>NPAAA clade</taxon>
        <taxon>indigoferoid/millettioid clade</taxon>
        <taxon>Phaseoleae</taxon>
        <taxon>Clitoria</taxon>
    </lineage>
</organism>
<gene>
    <name evidence="1" type="ORF">RJT34_17734</name>
</gene>
<reference evidence="1 2" key="1">
    <citation type="submission" date="2024-01" db="EMBL/GenBank/DDBJ databases">
        <title>The genomes of 5 underutilized Papilionoideae crops provide insights into root nodulation and disease resistance.</title>
        <authorList>
            <person name="Yuan L."/>
        </authorList>
    </citation>
    <scope>NUCLEOTIDE SEQUENCE [LARGE SCALE GENOMIC DNA]</scope>
    <source>
        <strain evidence="1">LY-2023</strain>
        <tissue evidence="1">Leaf</tissue>
    </source>
</reference>
<proteinExistence type="predicted"/>
<comment type="caution">
    <text evidence="1">The sequence shown here is derived from an EMBL/GenBank/DDBJ whole genome shotgun (WGS) entry which is preliminary data.</text>
</comment>
<evidence type="ECO:0000313" key="2">
    <source>
        <dbReference type="Proteomes" id="UP001359559"/>
    </source>
</evidence>
<accession>A0AAN9J9I0</accession>
<protein>
    <submittedName>
        <fullName evidence="1">Uncharacterized protein</fullName>
    </submittedName>
</protein>
<dbReference type="EMBL" id="JAYKXN010000004">
    <property type="protein sequence ID" value="KAK7294837.1"/>
    <property type="molecule type" value="Genomic_DNA"/>
</dbReference>
<dbReference type="AlphaFoldDB" id="A0AAN9J9I0"/>
<keyword evidence="2" id="KW-1185">Reference proteome</keyword>